<dbReference type="GO" id="GO:0051213">
    <property type="term" value="F:dioxygenase activity"/>
    <property type="evidence" value="ECO:0007669"/>
    <property type="project" value="UniProtKB-KW"/>
</dbReference>
<evidence type="ECO:0000313" key="9">
    <source>
        <dbReference type="Proteomes" id="UP001501671"/>
    </source>
</evidence>
<dbReference type="Gene3D" id="2.102.10.10">
    <property type="entry name" value="Rieske [2Fe-2S] iron-sulphur domain"/>
    <property type="match status" value="1"/>
</dbReference>
<reference evidence="9" key="1">
    <citation type="journal article" date="2019" name="Int. J. Syst. Evol. Microbiol.">
        <title>The Global Catalogue of Microorganisms (GCM) 10K type strain sequencing project: providing services to taxonomists for standard genome sequencing and annotation.</title>
        <authorList>
            <consortium name="The Broad Institute Genomics Platform"/>
            <consortium name="The Broad Institute Genome Sequencing Center for Infectious Disease"/>
            <person name="Wu L."/>
            <person name="Ma J."/>
        </authorList>
    </citation>
    <scope>NUCLEOTIDE SEQUENCE [LARGE SCALE GENOMIC DNA]</scope>
    <source>
        <strain evidence="9">JCM 17666</strain>
    </source>
</reference>
<dbReference type="Pfam" id="PF00355">
    <property type="entry name" value="Rieske"/>
    <property type="match status" value="1"/>
</dbReference>
<evidence type="ECO:0000256" key="6">
    <source>
        <dbReference type="ARBA" id="ARBA00023014"/>
    </source>
</evidence>
<organism evidence="8 9">
    <name type="scientific">Pigmentiphaga soli</name>
    <dbReference type="NCBI Taxonomy" id="1007095"/>
    <lineage>
        <taxon>Bacteria</taxon>
        <taxon>Pseudomonadati</taxon>
        <taxon>Pseudomonadota</taxon>
        <taxon>Betaproteobacteria</taxon>
        <taxon>Burkholderiales</taxon>
        <taxon>Alcaligenaceae</taxon>
        <taxon>Pigmentiphaga</taxon>
    </lineage>
</organism>
<keyword evidence="8" id="KW-0223">Dioxygenase</keyword>
<dbReference type="InterPro" id="IPR036922">
    <property type="entry name" value="Rieske_2Fe-2S_sf"/>
</dbReference>
<dbReference type="InterPro" id="IPR001663">
    <property type="entry name" value="Rng_hydr_dOase-A"/>
</dbReference>
<name>A0ABP8HC97_9BURK</name>
<evidence type="ECO:0000256" key="5">
    <source>
        <dbReference type="ARBA" id="ARBA00023004"/>
    </source>
</evidence>
<keyword evidence="6" id="KW-0411">Iron-sulfur</keyword>
<protein>
    <submittedName>
        <fullName evidence="8">Aromatic-ring-hydroxylating dioxygenase subunit alpha</fullName>
    </submittedName>
</protein>
<evidence type="ECO:0000259" key="7">
    <source>
        <dbReference type="PROSITE" id="PS51296"/>
    </source>
</evidence>
<accession>A0ABP8HC97</accession>
<gene>
    <name evidence="8" type="ORF">GCM10023144_32440</name>
</gene>
<dbReference type="InterPro" id="IPR017941">
    <property type="entry name" value="Rieske_2Fe-2S"/>
</dbReference>
<comment type="similarity">
    <text evidence="1">Belongs to the bacterial ring-hydroxylating dioxygenase alpha subunit family.</text>
</comment>
<keyword evidence="4" id="KW-0560">Oxidoreductase</keyword>
<comment type="caution">
    <text evidence="8">The sequence shown here is derived from an EMBL/GenBank/DDBJ whole genome shotgun (WGS) entry which is preliminary data.</text>
</comment>
<keyword evidence="3" id="KW-0479">Metal-binding</keyword>
<dbReference type="Proteomes" id="UP001501671">
    <property type="component" value="Unassembled WGS sequence"/>
</dbReference>
<evidence type="ECO:0000256" key="1">
    <source>
        <dbReference type="ARBA" id="ARBA00008751"/>
    </source>
</evidence>
<dbReference type="InterPro" id="IPR015879">
    <property type="entry name" value="Ring_hydroxy_dOase_asu_C_dom"/>
</dbReference>
<evidence type="ECO:0000256" key="2">
    <source>
        <dbReference type="ARBA" id="ARBA00022714"/>
    </source>
</evidence>
<dbReference type="SUPFAM" id="SSF50022">
    <property type="entry name" value="ISP domain"/>
    <property type="match status" value="1"/>
</dbReference>
<dbReference type="PRINTS" id="PR00090">
    <property type="entry name" value="RNGDIOXGNASE"/>
</dbReference>
<sequence length="439" mass="50104">MNAIDRPWRMPDPDALVHPDRVHRDVYTSPEIFELEMTRIFGRAWLYIGHESQVPEPGDYLAAWMGRMPVLLVRDHDRRIQVLHNRCSHRGTMLVTDERGNTGNLLRCPYHGWTFRTNGELVLAPMRDAYADRYDMTDQERFGLAKVPRVDTHRGFVFASLAPAADPMPGLLAFLGPAAQCIDQIVDRAPDGEVRLSGGMHRYIVPANWKQQVENVNDLYHPQFAHACSVDERNRQFKRRIGDDAGPHLDVAERGSKWDEVDITAFDWGLGYCGRLPFEDDKRGGPLVQAHRAALARRHPPGRIDAILEERFHNVVIYPSVVMQLASSHVRVVRPLAPDRTEIRIFPVLLQGAPDEINTNLIRFLNMTHAAASLIQTDDVEMFRRVQGGLEGAGSEWVWFNRYMGADRDEGEVRRAKGTSEIGMRNQFQGWLKYMKEAV</sequence>
<dbReference type="Pfam" id="PF00848">
    <property type="entry name" value="Ring_hydroxyl_A"/>
    <property type="match status" value="1"/>
</dbReference>
<feature type="domain" description="Rieske" evidence="7">
    <location>
        <begin position="46"/>
        <end position="125"/>
    </location>
</feature>
<dbReference type="EMBL" id="BAABFO010000016">
    <property type="protein sequence ID" value="GAA4337160.1"/>
    <property type="molecule type" value="Genomic_DNA"/>
</dbReference>
<keyword evidence="9" id="KW-1185">Reference proteome</keyword>
<dbReference type="PANTHER" id="PTHR43756">
    <property type="entry name" value="CHOLINE MONOOXYGENASE, CHLOROPLASTIC"/>
    <property type="match status" value="1"/>
</dbReference>
<proteinExistence type="inferred from homology"/>
<dbReference type="RefSeq" id="WP_345250910.1">
    <property type="nucleotide sequence ID" value="NZ_BAABFO010000016.1"/>
</dbReference>
<dbReference type="PANTHER" id="PTHR43756:SF1">
    <property type="entry name" value="3-PHENYLPROPIONATE_CINNAMIC ACID DIOXYGENASE SUBUNIT ALPHA"/>
    <property type="match status" value="1"/>
</dbReference>
<dbReference type="SUPFAM" id="SSF55961">
    <property type="entry name" value="Bet v1-like"/>
    <property type="match status" value="1"/>
</dbReference>
<keyword evidence="5" id="KW-0408">Iron</keyword>
<evidence type="ECO:0000256" key="3">
    <source>
        <dbReference type="ARBA" id="ARBA00022723"/>
    </source>
</evidence>
<evidence type="ECO:0000313" key="8">
    <source>
        <dbReference type="EMBL" id="GAA4337160.1"/>
    </source>
</evidence>
<dbReference type="PROSITE" id="PS51296">
    <property type="entry name" value="RIESKE"/>
    <property type="match status" value="1"/>
</dbReference>
<dbReference type="Gene3D" id="3.90.380.10">
    <property type="entry name" value="Naphthalene 1,2-dioxygenase Alpha Subunit, Chain A, domain 1"/>
    <property type="match status" value="1"/>
</dbReference>
<keyword evidence="2" id="KW-0001">2Fe-2S</keyword>
<evidence type="ECO:0000256" key="4">
    <source>
        <dbReference type="ARBA" id="ARBA00023002"/>
    </source>
</evidence>